<name>A0A1Y2B711_9FUNG</name>
<evidence type="ECO:0000313" key="2">
    <source>
        <dbReference type="Proteomes" id="UP000193642"/>
    </source>
</evidence>
<evidence type="ECO:0000313" key="1">
    <source>
        <dbReference type="EMBL" id="ORY30514.1"/>
    </source>
</evidence>
<reference evidence="1 2" key="1">
    <citation type="submission" date="2016-07" db="EMBL/GenBank/DDBJ databases">
        <title>Pervasive Adenine N6-methylation of Active Genes in Fungi.</title>
        <authorList>
            <consortium name="DOE Joint Genome Institute"/>
            <person name="Mondo S.J."/>
            <person name="Dannebaum R.O."/>
            <person name="Kuo R.C."/>
            <person name="Labutti K."/>
            <person name="Haridas S."/>
            <person name="Kuo A."/>
            <person name="Salamov A."/>
            <person name="Ahrendt S.R."/>
            <person name="Lipzen A."/>
            <person name="Sullivan W."/>
            <person name="Andreopoulos W.B."/>
            <person name="Clum A."/>
            <person name="Lindquist E."/>
            <person name="Daum C."/>
            <person name="Ramamoorthy G.K."/>
            <person name="Gryganskyi A."/>
            <person name="Culley D."/>
            <person name="Magnuson J.K."/>
            <person name="James T.Y."/>
            <person name="O'Malley M.A."/>
            <person name="Stajich J.E."/>
            <person name="Spatafora J.W."/>
            <person name="Visel A."/>
            <person name="Grigoriev I.V."/>
        </authorList>
    </citation>
    <scope>NUCLEOTIDE SEQUENCE [LARGE SCALE GENOMIC DNA]</scope>
    <source>
        <strain evidence="1 2">JEL800</strain>
    </source>
</reference>
<proteinExistence type="predicted"/>
<dbReference type="Proteomes" id="UP000193642">
    <property type="component" value="Unassembled WGS sequence"/>
</dbReference>
<dbReference type="EMBL" id="MCGO01000082">
    <property type="protein sequence ID" value="ORY30514.1"/>
    <property type="molecule type" value="Genomic_DNA"/>
</dbReference>
<accession>A0A1Y2B711</accession>
<dbReference type="AlphaFoldDB" id="A0A1Y2B711"/>
<gene>
    <name evidence="1" type="ORF">BCR33DRAFT_724323</name>
</gene>
<organism evidence="1 2">
    <name type="scientific">Rhizoclosmatium globosum</name>
    <dbReference type="NCBI Taxonomy" id="329046"/>
    <lineage>
        <taxon>Eukaryota</taxon>
        <taxon>Fungi</taxon>
        <taxon>Fungi incertae sedis</taxon>
        <taxon>Chytridiomycota</taxon>
        <taxon>Chytridiomycota incertae sedis</taxon>
        <taxon>Chytridiomycetes</taxon>
        <taxon>Chytridiales</taxon>
        <taxon>Chytriomycetaceae</taxon>
        <taxon>Rhizoclosmatium</taxon>
    </lineage>
</organism>
<keyword evidence="2" id="KW-1185">Reference proteome</keyword>
<sequence>MAIRTNDMRSTMHLLRRRMSPRTTLFRESRYVRMHQWTCGSTCIYFHGSDKAVWGFVGAGE</sequence>
<comment type="caution">
    <text evidence="1">The sequence shown here is derived from an EMBL/GenBank/DDBJ whole genome shotgun (WGS) entry which is preliminary data.</text>
</comment>
<protein>
    <submittedName>
        <fullName evidence="1">Uncharacterized protein</fullName>
    </submittedName>
</protein>